<accession>A0ABM4TM52</accession>
<keyword evidence="1" id="KW-1185">Reference proteome</keyword>
<dbReference type="RefSeq" id="XP_070851046.1">
    <property type="nucleotide sequence ID" value="XM_070994945.1"/>
</dbReference>
<organism evidence="1 2">
    <name type="scientific">Drosophila suzukii</name>
    <name type="common">Spotted-wing drosophila fruit fly</name>
    <dbReference type="NCBI Taxonomy" id="28584"/>
    <lineage>
        <taxon>Eukaryota</taxon>
        <taxon>Metazoa</taxon>
        <taxon>Ecdysozoa</taxon>
        <taxon>Arthropoda</taxon>
        <taxon>Hexapoda</taxon>
        <taxon>Insecta</taxon>
        <taxon>Pterygota</taxon>
        <taxon>Neoptera</taxon>
        <taxon>Endopterygota</taxon>
        <taxon>Diptera</taxon>
        <taxon>Brachycera</taxon>
        <taxon>Muscomorpha</taxon>
        <taxon>Ephydroidea</taxon>
        <taxon>Drosophilidae</taxon>
        <taxon>Drosophila</taxon>
        <taxon>Sophophora</taxon>
    </lineage>
</organism>
<proteinExistence type="predicted"/>
<dbReference type="Proteomes" id="UP001652628">
    <property type="component" value="Chromosome 2R"/>
</dbReference>
<evidence type="ECO:0000313" key="2">
    <source>
        <dbReference type="RefSeq" id="XP_070851046.1"/>
    </source>
</evidence>
<evidence type="ECO:0000313" key="1">
    <source>
        <dbReference type="Proteomes" id="UP001652628"/>
    </source>
</evidence>
<reference evidence="2" key="1">
    <citation type="submission" date="2025-08" db="UniProtKB">
        <authorList>
            <consortium name="RefSeq"/>
        </authorList>
    </citation>
    <scope>IDENTIFICATION</scope>
</reference>
<dbReference type="GeneID" id="139352531"/>
<gene>
    <name evidence="2" type="primary">LOC139352531</name>
</gene>
<name>A0ABM4TM52_DROSZ</name>
<protein>
    <submittedName>
        <fullName evidence="2">Uncharacterized protein</fullName>
    </submittedName>
</protein>
<sequence>MKHLPTVLAVVQQQNIKLNKLLLAANSEEWSDDELDLYESIFSAKEQMPRSVWMLMRYGTFWEKDMPENNDEFFKESFRMVKRTFSFLVDRLCVLRKNWRNAIPLEKRSL</sequence>